<comment type="caution">
    <text evidence="1">The sequence shown here is derived from an EMBL/GenBank/DDBJ whole genome shotgun (WGS) entry which is preliminary data.</text>
</comment>
<evidence type="ECO:0000313" key="2">
    <source>
        <dbReference type="Proteomes" id="UP001482620"/>
    </source>
</evidence>
<protein>
    <submittedName>
        <fullName evidence="1">Uncharacterized protein</fullName>
    </submittedName>
</protein>
<name>A0ABV0VIP6_9TELE</name>
<proteinExistence type="predicted"/>
<dbReference type="Proteomes" id="UP001482620">
    <property type="component" value="Unassembled WGS sequence"/>
</dbReference>
<accession>A0ABV0VIP6</accession>
<feature type="non-terminal residue" evidence="1">
    <location>
        <position position="133"/>
    </location>
</feature>
<reference evidence="1 2" key="1">
    <citation type="submission" date="2021-06" db="EMBL/GenBank/DDBJ databases">
        <authorList>
            <person name="Palmer J.M."/>
        </authorList>
    </citation>
    <scope>NUCLEOTIDE SEQUENCE [LARGE SCALE GENOMIC DNA]</scope>
    <source>
        <strain evidence="2">if_2019</strain>
        <tissue evidence="1">Muscle</tissue>
    </source>
</reference>
<keyword evidence="2" id="KW-1185">Reference proteome</keyword>
<sequence>PVFLNLLQWPQSLSVLPPTTKPPDLMGIADLRVHTLLYIHLSPPSSPRHPLLSLLPHPTLLPSLHILAPLLLWSLTRPLHPLPPTFLSWFRLSHQCITHRSTSTPLRMRVRWPWGKGGACWRVREEHCHSLMG</sequence>
<feature type="non-terminal residue" evidence="1">
    <location>
        <position position="1"/>
    </location>
</feature>
<organism evidence="1 2">
    <name type="scientific">Ilyodon furcidens</name>
    <name type="common">goldbreast splitfin</name>
    <dbReference type="NCBI Taxonomy" id="33524"/>
    <lineage>
        <taxon>Eukaryota</taxon>
        <taxon>Metazoa</taxon>
        <taxon>Chordata</taxon>
        <taxon>Craniata</taxon>
        <taxon>Vertebrata</taxon>
        <taxon>Euteleostomi</taxon>
        <taxon>Actinopterygii</taxon>
        <taxon>Neopterygii</taxon>
        <taxon>Teleostei</taxon>
        <taxon>Neoteleostei</taxon>
        <taxon>Acanthomorphata</taxon>
        <taxon>Ovalentaria</taxon>
        <taxon>Atherinomorphae</taxon>
        <taxon>Cyprinodontiformes</taxon>
        <taxon>Goodeidae</taxon>
        <taxon>Ilyodon</taxon>
    </lineage>
</organism>
<gene>
    <name evidence="1" type="ORF">ILYODFUR_029727</name>
</gene>
<dbReference type="EMBL" id="JAHRIQ010108543">
    <property type="protein sequence ID" value="MEQ2256989.1"/>
    <property type="molecule type" value="Genomic_DNA"/>
</dbReference>
<evidence type="ECO:0000313" key="1">
    <source>
        <dbReference type="EMBL" id="MEQ2256989.1"/>
    </source>
</evidence>